<proteinExistence type="predicted"/>
<sequence length="40" mass="4655">MLYGSVNESIQSSIFIVHPPCILLWITFHNLMLSYGRNMQ</sequence>
<keyword evidence="1" id="KW-1133">Transmembrane helix</keyword>
<feature type="transmembrane region" description="Helical" evidence="1">
    <location>
        <begin position="12"/>
        <end position="33"/>
    </location>
</feature>
<reference evidence="2" key="2">
    <citation type="journal article" date="2015" name="Data Brief">
        <title>Shoot transcriptome of the giant reed, Arundo donax.</title>
        <authorList>
            <person name="Barrero R.A."/>
            <person name="Guerrero F.D."/>
            <person name="Moolhuijzen P."/>
            <person name="Goolsby J.A."/>
            <person name="Tidwell J."/>
            <person name="Bellgard S.E."/>
            <person name="Bellgard M.I."/>
        </authorList>
    </citation>
    <scope>NUCLEOTIDE SEQUENCE</scope>
    <source>
        <tissue evidence="2">Shoot tissue taken approximately 20 cm above the soil surface</tissue>
    </source>
</reference>
<organism evidence="2">
    <name type="scientific">Arundo donax</name>
    <name type="common">Giant reed</name>
    <name type="synonym">Donax arundinaceus</name>
    <dbReference type="NCBI Taxonomy" id="35708"/>
    <lineage>
        <taxon>Eukaryota</taxon>
        <taxon>Viridiplantae</taxon>
        <taxon>Streptophyta</taxon>
        <taxon>Embryophyta</taxon>
        <taxon>Tracheophyta</taxon>
        <taxon>Spermatophyta</taxon>
        <taxon>Magnoliopsida</taxon>
        <taxon>Liliopsida</taxon>
        <taxon>Poales</taxon>
        <taxon>Poaceae</taxon>
        <taxon>PACMAD clade</taxon>
        <taxon>Arundinoideae</taxon>
        <taxon>Arundineae</taxon>
        <taxon>Arundo</taxon>
    </lineage>
</organism>
<dbReference type="AlphaFoldDB" id="A0A0A9B8Y8"/>
<dbReference type="EMBL" id="GBRH01237446">
    <property type="protein sequence ID" value="JAD60449.1"/>
    <property type="molecule type" value="Transcribed_RNA"/>
</dbReference>
<name>A0A0A9B8Y8_ARUDO</name>
<evidence type="ECO:0000313" key="2">
    <source>
        <dbReference type="EMBL" id="JAD60449.1"/>
    </source>
</evidence>
<reference evidence="2" key="1">
    <citation type="submission" date="2014-09" db="EMBL/GenBank/DDBJ databases">
        <authorList>
            <person name="Magalhaes I.L.F."/>
            <person name="Oliveira U."/>
            <person name="Santos F.R."/>
            <person name="Vidigal T.H.D.A."/>
            <person name="Brescovit A.D."/>
            <person name="Santos A.J."/>
        </authorList>
    </citation>
    <scope>NUCLEOTIDE SEQUENCE</scope>
    <source>
        <tissue evidence="2">Shoot tissue taken approximately 20 cm above the soil surface</tissue>
    </source>
</reference>
<accession>A0A0A9B8Y8</accession>
<protein>
    <submittedName>
        <fullName evidence="2">Uncharacterized protein</fullName>
    </submittedName>
</protein>
<keyword evidence="1" id="KW-0812">Transmembrane</keyword>
<keyword evidence="1" id="KW-0472">Membrane</keyword>
<evidence type="ECO:0000256" key="1">
    <source>
        <dbReference type="SAM" id="Phobius"/>
    </source>
</evidence>